<organism evidence="5 6">
    <name type="scientific">Chitinophaga rupis</name>
    <dbReference type="NCBI Taxonomy" id="573321"/>
    <lineage>
        <taxon>Bacteria</taxon>
        <taxon>Pseudomonadati</taxon>
        <taxon>Bacteroidota</taxon>
        <taxon>Chitinophagia</taxon>
        <taxon>Chitinophagales</taxon>
        <taxon>Chitinophagaceae</taxon>
        <taxon>Chitinophaga</taxon>
    </lineage>
</organism>
<accession>A0A1H7QBS3</accession>
<dbReference type="PRINTS" id="PR00032">
    <property type="entry name" value="HTHARAC"/>
</dbReference>
<protein>
    <submittedName>
        <fullName evidence="5">AraC-type transcriptional regulator N-terminus</fullName>
    </submittedName>
</protein>
<dbReference type="GO" id="GO:0003700">
    <property type="term" value="F:DNA-binding transcription factor activity"/>
    <property type="evidence" value="ECO:0007669"/>
    <property type="project" value="InterPro"/>
</dbReference>
<evidence type="ECO:0000256" key="2">
    <source>
        <dbReference type="ARBA" id="ARBA00023125"/>
    </source>
</evidence>
<evidence type="ECO:0000256" key="1">
    <source>
        <dbReference type="ARBA" id="ARBA00023015"/>
    </source>
</evidence>
<keyword evidence="3" id="KW-0804">Transcription</keyword>
<dbReference type="PROSITE" id="PS01124">
    <property type="entry name" value="HTH_ARAC_FAMILY_2"/>
    <property type="match status" value="1"/>
</dbReference>
<dbReference type="SUPFAM" id="SSF46689">
    <property type="entry name" value="Homeodomain-like"/>
    <property type="match status" value="2"/>
</dbReference>
<dbReference type="InterPro" id="IPR009057">
    <property type="entry name" value="Homeodomain-like_sf"/>
</dbReference>
<reference evidence="5 6" key="1">
    <citation type="submission" date="2016-10" db="EMBL/GenBank/DDBJ databases">
        <authorList>
            <person name="de Groot N.N."/>
        </authorList>
    </citation>
    <scope>NUCLEOTIDE SEQUENCE [LARGE SCALE GENOMIC DNA]</scope>
    <source>
        <strain evidence="5 6">DSM 21039</strain>
    </source>
</reference>
<evidence type="ECO:0000259" key="4">
    <source>
        <dbReference type="PROSITE" id="PS01124"/>
    </source>
</evidence>
<dbReference type="GO" id="GO:0043565">
    <property type="term" value="F:sequence-specific DNA binding"/>
    <property type="evidence" value="ECO:0007669"/>
    <property type="project" value="InterPro"/>
</dbReference>
<evidence type="ECO:0000313" key="5">
    <source>
        <dbReference type="EMBL" id="SEL45336.1"/>
    </source>
</evidence>
<dbReference type="Proteomes" id="UP000198984">
    <property type="component" value="Unassembled WGS sequence"/>
</dbReference>
<dbReference type="InterPro" id="IPR009594">
    <property type="entry name" value="Tscrpt_reg_HTH_AraC_N"/>
</dbReference>
<evidence type="ECO:0000313" key="6">
    <source>
        <dbReference type="Proteomes" id="UP000198984"/>
    </source>
</evidence>
<dbReference type="RefSeq" id="WP_089909309.1">
    <property type="nucleotide sequence ID" value="NZ_FOBB01000002.1"/>
</dbReference>
<dbReference type="InterPro" id="IPR018062">
    <property type="entry name" value="HTH_AraC-typ_CS"/>
</dbReference>
<keyword evidence="2" id="KW-0238">DNA-binding</keyword>
<dbReference type="AlphaFoldDB" id="A0A1H7QBS3"/>
<proteinExistence type="predicted"/>
<dbReference type="PANTHER" id="PTHR46796">
    <property type="entry name" value="HTH-TYPE TRANSCRIPTIONAL ACTIVATOR RHAS-RELATED"/>
    <property type="match status" value="1"/>
</dbReference>
<dbReference type="InterPro" id="IPR018060">
    <property type="entry name" value="HTH_AraC"/>
</dbReference>
<keyword evidence="1" id="KW-0805">Transcription regulation</keyword>
<evidence type="ECO:0000256" key="3">
    <source>
        <dbReference type="ARBA" id="ARBA00023163"/>
    </source>
</evidence>
<dbReference type="PANTHER" id="PTHR46796:SF6">
    <property type="entry name" value="ARAC SUBFAMILY"/>
    <property type="match status" value="1"/>
</dbReference>
<name>A0A1H7QBS3_9BACT</name>
<gene>
    <name evidence="5" type="ORF">SAMN04488505_102303</name>
</gene>
<dbReference type="InterPro" id="IPR050204">
    <property type="entry name" value="AraC_XylS_family_regulators"/>
</dbReference>
<keyword evidence="6" id="KW-1185">Reference proteome</keyword>
<dbReference type="Pfam" id="PF12833">
    <property type="entry name" value="HTH_18"/>
    <property type="match status" value="1"/>
</dbReference>
<dbReference type="STRING" id="573321.SAMN04488505_102303"/>
<dbReference type="EMBL" id="FOBB01000002">
    <property type="protein sequence ID" value="SEL45336.1"/>
    <property type="molecule type" value="Genomic_DNA"/>
</dbReference>
<dbReference type="SMART" id="SM00342">
    <property type="entry name" value="HTH_ARAC"/>
    <property type="match status" value="1"/>
</dbReference>
<feature type="domain" description="HTH araC/xylS-type" evidence="4">
    <location>
        <begin position="196"/>
        <end position="294"/>
    </location>
</feature>
<dbReference type="PROSITE" id="PS00041">
    <property type="entry name" value="HTH_ARAC_FAMILY_1"/>
    <property type="match status" value="1"/>
</dbReference>
<dbReference type="InterPro" id="IPR020449">
    <property type="entry name" value="Tscrpt_reg_AraC-type_HTH"/>
</dbReference>
<dbReference type="OrthoDB" id="9779074at2"/>
<dbReference type="Gene3D" id="1.10.10.60">
    <property type="entry name" value="Homeodomain-like"/>
    <property type="match status" value="2"/>
</dbReference>
<sequence length="310" mass="35678">MAQPTPTIQPAVEQRRVYSYAHCELNLFETTQQAQAVPLQFNHLTIMSMMRGKKVIRMDRSAPFDYLPGESLIIPAQRAMLIDYPEAGISSPTQCTALMMEENFIQKNLDQLDEEYNTMDNSHHWALPMDSCFFLHNPEITATINKIVHLSLDHKPMNELRVELSLKELLVLIAQQQHLSQTEQASEYAHNSNHFAHVLHFIKQHITEKISIEQLSRVACMSRTNFFKAFKSYLGLSPADYIVRERIALARQLLQEADISIAEIAYQSGFNNIPYFIRQFRKQEQVTPGEYRAALQPDNSPLRHHANTPS</sequence>
<dbReference type="Pfam" id="PF06719">
    <property type="entry name" value="AraC_N"/>
    <property type="match status" value="1"/>
</dbReference>